<keyword evidence="2" id="KW-0732">Signal</keyword>
<name>A0ABP8PFS0_9ACTN</name>
<evidence type="ECO:0000313" key="3">
    <source>
        <dbReference type="EMBL" id="GAA4485843.1"/>
    </source>
</evidence>
<dbReference type="Proteomes" id="UP001500503">
    <property type="component" value="Unassembled WGS sequence"/>
</dbReference>
<evidence type="ECO:0000256" key="2">
    <source>
        <dbReference type="SAM" id="SignalP"/>
    </source>
</evidence>
<evidence type="ECO:0000256" key="1">
    <source>
        <dbReference type="SAM" id="MobiDB-lite"/>
    </source>
</evidence>
<dbReference type="RefSeq" id="WP_345458282.1">
    <property type="nucleotide sequence ID" value="NZ_BAABHF010000010.1"/>
</dbReference>
<proteinExistence type="predicted"/>
<comment type="caution">
    <text evidence="3">The sequence shown here is derived from an EMBL/GenBank/DDBJ whole genome shotgun (WGS) entry which is preliminary data.</text>
</comment>
<feature type="chain" id="PRO_5047246987" description="SurA N-terminal domain-containing protein" evidence="2">
    <location>
        <begin position="21"/>
        <end position="240"/>
    </location>
</feature>
<keyword evidence="4" id="KW-1185">Reference proteome</keyword>
<dbReference type="EMBL" id="BAABHF010000010">
    <property type="protein sequence ID" value="GAA4485843.1"/>
    <property type="molecule type" value="Genomic_DNA"/>
</dbReference>
<feature type="compositionally biased region" description="Low complexity" evidence="1">
    <location>
        <begin position="68"/>
        <end position="82"/>
    </location>
</feature>
<dbReference type="InterPro" id="IPR027304">
    <property type="entry name" value="Trigger_fact/SurA_dom_sf"/>
</dbReference>
<gene>
    <name evidence="3" type="ORF">GCM10023191_011030</name>
</gene>
<dbReference type="PROSITE" id="PS51257">
    <property type="entry name" value="PROKAR_LIPOPROTEIN"/>
    <property type="match status" value="1"/>
</dbReference>
<sequence>MFRKSLKAAVCVLAAGTALAACGPVQPGAAAIIGHGRITVSKVESTADQWTKELPNYPQVGQIVAQAREAQKQQPEQQAAQQGPYDPSSPQRSALYQLIEIRAWDQVAREQHVSVSPGQVDAFIASKGGRSSLDAFVVAQGLPTSYDLDYGRSLLIQRTMMQRYGINPDQPVDQQQGQQVLQRIMGDYTNAKRHLAITVNPRFGEFDDKTMSLGQVCPRLSSPDSGTPDSAAAGEVKCRL</sequence>
<dbReference type="SUPFAM" id="SSF109998">
    <property type="entry name" value="Triger factor/SurA peptide-binding domain-like"/>
    <property type="match status" value="1"/>
</dbReference>
<feature type="region of interest" description="Disordered" evidence="1">
    <location>
        <begin position="68"/>
        <end position="90"/>
    </location>
</feature>
<evidence type="ECO:0008006" key="5">
    <source>
        <dbReference type="Google" id="ProtNLM"/>
    </source>
</evidence>
<feature type="signal peptide" evidence="2">
    <location>
        <begin position="1"/>
        <end position="20"/>
    </location>
</feature>
<evidence type="ECO:0000313" key="4">
    <source>
        <dbReference type="Proteomes" id="UP001500503"/>
    </source>
</evidence>
<accession>A0ABP8PFS0</accession>
<protein>
    <recommendedName>
        <fullName evidence="5">SurA N-terminal domain-containing protein</fullName>
    </recommendedName>
</protein>
<organism evidence="3 4">
    <name type="scientific">Actinoallomurus oryzae</name>
    <dbReference type="NCBI Taxonomy" id="502180"/>
    <lineage>
        <taxon>Bacteria</taxon>
        <taxon>Bacillati</taxon>
        <taxon>Actinomycetota</taxon>
        <taxon>Actinomycetes</taxon>
        <taxon>Streptosporangiales</taxon>
        <taxon>Thermomonosporaceae</taxon>
        <taxon>Actinoallomurus</taxon>
    </lineage>
</organism>
<reference evidence="4" key="1">
    <citation type="journal article" date="2019" name="Int. J. Syst. Evol. Microbiol.">
        <title>The Global Catalogue of Microorganisms (GCM) 10K type strain sequencing project: providing services to taxonomists for standard genome sequencing and annotation.</title>
        <authorList>
            <consortium name="The Broad Institute Genomics Platform"/>
            <consortium name="The Broad Institute Genome Sequencing Center for Infectious Disease"/>
            <person name="Wu L."/>
            <person name="Ma J."/>
        </authorList>
    </citation>
    <scope>NUCLEOTIDE SEQUENCE [LARGE SCALE GENOMIC DNA]</scope>
    <source>
        <strain evidence="4">JCM 17933</strain>
    </source>
</reference>